<name>A0A6J5Q888_9CAUD</name>
<evidence type="ECO:0000313" key="7">
    <source>
        <dbReference type="EMBL" id="CAB4222081.1"/>
    </source>
</evidence>
<sequence length="95" mass="10261">MNYSISITDQRQADGLEAAKNEYNSKNPQNQMADVSAYLDWMITSAANTAAIQLIDAPQSVVDWLSKNQEKVTVVDKAVSDAVVAASDISVDAKI</sequence>
<evidence type="ECO:0000313" key="1">
    <source>
        <dbReference type="EMBL" id="CAB4145645.1"/>
    </source>
</evidence>
<dbReference type="EMBL" id="LR798369">
    <property type="protein sequence ID" value="CAB5227077.1"/>
    <property type="molecule type" value="Genomic_DNA"/>
</dbReference>
<reference evidence="3" key="1">
    <citation type="submission" date="2020-05" db="EMBL/GenBank/DDBJ databases">
        <authorList>
            <person name="Chiriac C."/>
            <person name="Salcher M."/>
            <person name="Ghai R."/>
            <person name="Kavagutti S V."/>
        </authorList>
    </citation>
    <scope>NUCLEOTIDE SEQUENCE</scope>
</reference>
<evidence type="ECO:0000313" key="4">
    <source>
        <dbReference type="EMBL" id="CAB4181639.1"/>
    </source>
</evidence>
<accession>A0A6J5Q888</accession>
<evidence type="ECO:0000313" key="3">
    <source>
        <dbReference type="EMBL" id="CAB4175804.1"/>
    </source>
</evidence>
<protein>
    <submittedName>
        <fullName evidence="3">Uncharacterized protein</fullName>
    </submittedName>
</protein>
<evidence type="ECO:0000313" key="5">
    <source>
        <dbReference type="EMBL" id="CAB4191337.1"/>
    </source>
</evidence>
<proteinExistence type="predicted"/>
<evidence type="ECO:0000313" key="2">
    <source>
        <dbReference type="EMBL" id="CAB4169560.1"/>
    </source>
</evidence>
<dbReference type="EMBL" id="LR796847">
    <property type="protein sequence ID" value="CAB4169560.1"/>
    <property type="molecule type" value="Genomic_DNA"/>
</dbReference>
<dbReference type="EMBL" id="LR796460">
    <property type="protein sequence ID" value="CAB4145645.1"/>
    <property type="molecule type" value="Genomic_DNA"/>
</dbReference>
<gene>
    <name evidence="4" type="ORF">UFOVP1072_51</name>
    <name evidence="5" type="ORF">UFOVP1211_21</name>
    <name evidence="6" type="ORF">UFOVP1420_10</name>
    <name evidence="8" type="ORF">UFOVP1518_9</name>
    <name evidence="7" type="ORF">UFOVP1657_3</name>
    <name evidence="1" type="ORF">UFOVP475_22</name>
    <name evidence="2" type="ORF">UFOVP897_52</name>
    <name evidence="3" type="ORF">UFOVP984_22</name>
</gene>
<dbReference type="EMBL" id="LR797514">
    <property type="protein sequence ID" value="CAB4222081.1"/>
    <property type="molecule type" value="Genomic_DNA"/>
</dbReference>
<organism evidence="3">
    <name type="scientific">uncultured Caudovirales phage</name>
    <dbReference type="NCBI Taxonomy" id="2100421"/>
    <lineage>
        <taxon>Viruses</taxon>
        <taxon>Duplodnaviria</taxon>
        <taxon>Heunggongvirae</taxon>
        <taxon>Uroviricota</taxon>
        <taxon>Caudoviricetes</taxon>
        <taxon>Peduoviridae</taxon>
        <taxon>Maltschvirus</taxon>
        <taxon>Maltschvirus maltsch</taxon>
    </lineage>
</organism>
<dbReference type="EMBL" id="LR797171">
    <property type="protein sequence ID" value="CAB4191337.1"/>
    <property type="molecule type" value="Genomic_DNA"/>
</dbReference>
<evidence type="ECO:0000313" key="6">
    <source>
        <dbReference type="EMBL" id="CAB4211684.1"/>
    </source>
</evidence>
<dbReference type="EMBL" id="LR797376">
    <property type="protein sequence ID" value="CAB4211684.1"/>
    <property type="molecule type" value="Genomic_DNA"/>
</dbReference>
<dbReference type="EMBL" id="LR797018">
    <property type="protein sequence ID" value="CAB4181639.1"/>
    <property type="molecule type" value="Genomic_DNA"/>
</dbReference>
<evidence type="ECO:0000313" key="8">
    <source>
        <dbReference type="EMBL" id="CAB5227077.1"/>
    </source>
</evidence>
<dbReference type="EMBL" id="LR796926">
    <property type="protein sequence ID" value="CAB4175804.1"/>
    <property type="molecule type" value="Genomic_DNA"/>
</dbReference>